<dbReference type="EMBL" id="BMXR01000003">
    <property type="protein sequence ID" value="GGX48272.1"/>
    <property type="molecule type" value="Genomic_DNA"/>
</dbReference>
<comment type="caution">
    <text evidence="8">The sequence shown here is derived from an EMBL/GenBank/DDBJ whole genome shotgun (WGS) entry which is preliminary data.</text>
</comment>
<feature type="transmembrane region" description="Helical" evidence="7">
    <location>
        <begin position="44"/>
        <end position="70"/>
    </location>
</feature>
<keyword evidence="6 7" id="KW-0472">Membrane</keyword>
<keyword evidence="3" id="KW-0813">Transport</keyword>
<feature type="transmembrane region" description="Helical" evidence="7">
    <location>
        <begin position="268"/>
        <end position="290"/>
    </location>
</feature>
<feature type="transmembrane region" description="Helical" evidence="7">
    <location>
        <begin position="190"/>
        <end position="210"/>
    </location>
</feature>
<evidence type="ECO:0000256" key="3">
    <source>
        <dbReference type="ARBA" id="ARBA00022448"/>
    </source>
</evidence>
<feature type="transmembrane region" description="Helical" evidence="7">
    <location>
        <begin position="12"/>
        <end position="32"/>
    </location>
</feature>
<feature type="transmembrane region" description="Helical" evidence="7">
    <location>
        <begin position="90"/>
        <end position="111"/>
    </location>
</feature>
<dbReference type="AlphaFoldDB" id="A0A918N8M1"/>
<keyword evidence="9" id="KW-1185">Reference proteome</keyword>
<evidence type="ECO:0000256" key="5">
    <source>
        <dbReference type="ARBA" id="ARBA00022989"/>
    </source>
</evidence>
<evidence type="ECO:0000256" key="2">
    <source>
        <dbReference type="ARBA" id="ARBA00010199"/>
    </source>
</evidence>
<evidence type="ECO:0000256" key="6">
    <source>
        <dbReference type="ARBA" id="ARBA00023136"/>
    </source>
</evidence>
<name>A0A918N8M1_9GAMM</name>
<gene>
    <name evidence="8" type="primary">dinF</name>
    <name evidence="8" type="ORF">GCM10007392_13980</name>
</gene>
<feature type="transmembrane region" description="Helical" evidence="7">
    <location>
        <begin position="356"/>
        <end position="377"/>
    </location>
</feature>
<dbReference type="GO" id="GO:0005886">
    <property type="term" value="C:plasma membrane"/>
    <property type="evidence" value="ECO:0007669"/>
    <property type="project" value="TreeGrafter"/>
</dbReference>
<dbReference type="InterPro" id="IPR044644">
    <property type="entry name" value="DinF-like"/>
</dbReference>
<proteinExistence type="inferred from homology"/>
<dbReference type="GO" id="GO:0015297">
    <property type="term" value="F:antiporter activity"/>
    <property type="evidence" value="ECO:0007669"/>
    <property type="project" value="InterPro"/>
</dbReference>
<evidence type="ECO:0000313" key="9">
    <source>
        <dbReference type="Proteomes" id="UP000626148"/>
    </source>
</evidence>
<feature type="transmembrane region" description="Helical" evidence="7">
    <location>
        <begin position="384"/>
        <end position="402"/>
    </location>
</feature>
<keyword evidence="4 7" id="KW-0812">Transmembrane</keyword>
<feature type="transmembrane region" description="Helical" evidence="7">
    <location>
        <begin position="231"/>
        <end position="256"/>
    </location>
</feature>
<protein>
    <submittedName>
        <fullName evidence="8">DNA-damage-inducible protein F</fullName>
    </submittedName>
</protein>
<accession>A0A918N8M1</accession>
<dbReference type="RefSeq" id="WP_189607807.1">
    <property type="nucleotide sequence ID" value="NZ_BMXR01000003.1"/>
</dbReference>
<dbReference type="CDD" id="cd13136">
    <property type="entry name" value="MATE_DinF_like"/>
    <property type="match status" value="1"/>
</dbReference>
<organism evidence="8 9">
    <name type="scientific">Saccharospirillum salsuginis</name>
    <dbReference type="NCBI Taxonomy" id="418750"/>
    <lineage>
        <taxon>Bacteria</taxon>
        <taxon>Pseudomonadati</taxon>
        <taxon>Pseudomonadota</taxon>
        <taxon>Gammaproteobacteria</taxon>
        <taxon>Oceanospirillales</taxon>
        <taxon>Saccharospirillaceae</taxon>
        <taxon>Saccharospirillum</taxon>
    </lineage>
</organism>
<dbReference type="Pfam" id="PF01554">
    <property type="entry name" value="MatE"/>
    <property type="match status" value="2"/>
</dbReference>
<feature type="transmembrane region" description="Helical" evidence="7">
    <location>
        <begin position="131"/>
        <end position="154"/>
    </location>
</feature>
<dbReference type="InterPro" id="IPR050222">
    <property type="entry name" value="MATE_MdtK"/>
</dbReference>
<evidence type="ECO:0000313" key="8">
    <source>
        <dbReference type="EMBL" id="GGX48272.1"/>
    </source>
</evidence>
<dbReference type="NCBIfam" id="TIGR00797">
    <property type="entry name" value="matE"/>
    <property type="match status" value="1"/>
</dbReference>
<dbReference type="PANTHER" id="PTHR43298">
    <property type="entry name" value="MULTIDRUG RESISTANCE PROTEIN NORM-RELATED"/>
    <property type="match status" value="1"/>
</dbReference>
<comment type="similarity">
    <text evidence="2">Belongs to the multi antimicrobial extrusion (MATE) (TC 2.A.66.1) family.</text>
</comment>
<dbReference type="InterPro" id="IPR002528">
    <property type="entry name" value="MATE_fam"/>
</dbReference>
<comment type="subcellular location">
    <subcellularLocation>
        <location evidence="1">Membrane</location>
        <topology evidence="1">Multi-pass membrane protein</topology>
    </subcellularLocation>
</comment>
<dbReference type="GO" id="GO:0042910">
    <property type="term" value="F:xenobiotic transmembrane transporter activity"/>
    <property type="evidence" value="ECO:0007669"/>
    <property type="project" value="InterPro"/>
</dbReference>
<feature type="transmembrane region" description="Helical" evidence="7">
    <location>
        <begin position="161"/>
        <end position="184"/>
    </location>
</feature>
<reference evidence="8" key="1">
    <citation type="journal article" date="2014" name="Int. J. Syst. Evol. Microbiol.">
        <title>Complete genome sequence of Corynebacterium casei LMG S-19264T (=DSM 44701T), isolated from a smear-ripened cheese.</title>
        <authorList>
            <consortium name="US DOE Joint Genome Institute (JGI-PGF)"/>
            <person name="Walter F."/>
            <person name="Albersmeier A."/>
            <person name="Kalinowski J."/>
            <person name="Ruckert C."/>
        </authorList>
    </citation>
    <scope>NUCLEOTIDE SEQUENCE</scope>
    <source>
        <strain evidence="8">KCTC 22169</strain>
    </source>
</reference>
<evidence type="ECO:0000256" key="4">
    <source>
        <dbReference type="ARBA" id="ARBA00022692"/>
    </source>
</evidence>
<evidence type="ECO:0000256" key="1">
    <source>
        <dbReference type="ARBA" id="ARBA00004141"/>
    </source>
</evidence>
<evidence type="ECO:0000256" key="7">
    <source>
        <dbReference type="SAM" id="Phobius"/>
    </source>
</evidence>
<dbReference type="Proteomes" id="UP000626148">
    <property type="component" value="Unassembled WGS sequence"/>
</dbReference>
<sequence>MRNIPRQAWVRTWGLMWPVMLANLSLPLLGLVDTAVLGHLDDSVYLAGVALGSSLMAFVFWGFNFLSMGLSGFTSQAWGARDAGRVRTQLAQYSLVALGLISLVVLSHGWLIDHGLAFMGASAEVTAQADLYLSIRIWGVPAQVFNTMLLGFFTGLQNTRISLYTVSLAQMVNLVLNVVLVYGVGMTTDGIALGTVISEYLALALVLITLRKTLKGLAPGLDRDLLTRLSAYRAIFSVSFSLFLRTFLLLLGFAWFNRLGAQLGDLVLAGNAILLTFLTLISNTLDGSAAAAEAQVGMATGRGSPRLLSQVLWTTGWSAAGLMALMTLTFGALGGVIIDLLTSQPDLQQQADRYRFWITLLPVIGGLAFWLDGVFIGARRTSDMRNGVIAGFVVFIVASQWLPPGNHWLWFGFSLLFLTRSMWMLAIFWFRVRPGTTRADTNALSTVSQTKR</sequence>
<feature type="transmembrane region" description="Helical" evidence="7">
    <location>
        <begin position="311"/>
        <end position="336"/>
    </location>
</feature>
<dbReference type="PANTHER" id="PTHR43298:SF2">
    <property type="entry name" value="FMN_FAD EXPORTER YEEO-RELATED"/>
    <property type="match status" value="1"/>
</dbReference>
<reference evidence="8" key="2">
    <citation type="submission" date="2020-09" db="EMBL/GenBank/DDBJ databases">
        <authorList>
            <person name="Sun Q."/>
            <person name="Kim S."/>
        </authorList>
    </citation>
    <scope>NUCLEOTIDE SEQUENCE</scope>
    <source>
        <strain evidence="8">KCTC 22169</strain>
    </source>
</reference>
<keyword evidence="5 7" id="KW-1133">Transmembrane helix</keyword>
<feature type="transmembrane region" description="Helical" evidence="7">
    <location>
        <begin position="408"/>
        <end position="430"/>
    </location>
</feature>